<reference evidence="6 7" key="1">
    <citation type="submission" date="2017-03" db="EMBL/GenBank/DDBJ databases">
        <title>Foreign affairs: Plasmid Transfer between Roseobacters and Rhizobia.</title>
        <authorList>
            <person name="Bartling P."/>
            <person name="Bunk B."/>
            <person name="Overmann J."/>
            <person name="Brinkmann H."/>
            <person name="Petersen J."/>
        </authorList>
    </citation>
    <scope>NUCLEOTIDE SEQUENCE [LARGE SCALE GENOMIC DNA]</scope>
    <source>
        <strain evidence="6 7">MACL11</strain>
    </source>
</reference>
<keyword evidence="4" id="KW-0812">Transmembrane</keyword>
<dbReference type="GO" id="GO:0043565">
    <property type="term" value="F:sequence-specific DNA binding"/>
    <property type="evidence" value="ECO:0007669"/>
    <property type="project" value="InterPro"/>
</dbReference>
<dbReference type="EMBL" id="CP020330">
    <property type="protein sequence ID" value="AQZ50974.1"/>
    <property type="molecule type" value="Genomic_DNA"/>
</dbReference>
<evidence type="ECO:0000256" key="2">
    <source>
        <dbReference type="ARBA" id="ARBA00023125"/>
    </source>
</evidence>
<organism evidence="6 7">
    <name type="scientific">Martelella mediterranea DSM 17316</name>
    <dbReference type="NCBI Taxonomy" id="1122214"/>
    <lineage>
        <taxon>Bacteria</taxon>
        <taxon>Pseudomonadati</taxon>
        <taxon>Pseudomonadota</taxon>
        <taxon>Alphaproteobacteria</taxon>
        <taxon>Hyphomicrobiales</taxon>
        <taxon>Aurantimonadaceae</taxon>
        <taxon>Martelella</taxon>
    </lineage>
</organism>
<feature type="transmembrane region" description="Helical" evidence="4">
    <location>
        <begin position="218"/>
        <end position="241"/>
    </location>
</feature>
<dbReference type="Proteomes" id="UP000191135">
    <property type="component" value="Chromosome"/>
</dbReference>
<dbReference type="PANTHER" id="PTHR43280">
    <property type="entry name" value="ARAC-FAMILY TRANSCRIPTIONAL REGULATOR"/>
    <property type="match status" value="1"/>
</dbReference>
<keyword evidence="2" id="KW-0238">DNA-binding</keyword>
<sequence>MIDQFKTIADTALPVVAFYSAVLAFGQTRFHASARLLGGLFLLVFIISPLPLRFDETTLAGHLYSSLVWGLFAPASTLLAPLFYFYVLALTEEGPFPRPSRRHFILPAIAVAAGLAMALLPVATRNGLFAAAETGAPLPPALSALVVIWRLLGPATFALWLVYVVLMYRRLTAYRKRLCDLYASTERLELYWINWLMGMVAVYALLNLVDAAVFDPLGWAVVPVIVDRLWSLLIVMVLGFWGLRQRPGLLPPDAAPAEAVENGKYEKSALSPEMQRRIADKLVAAMADERLYRDASLSLWSLSQHIGVAPNYISQTLSETLDQSFYAFVNGHRIGEAKDLLVSQARSVLEIAYDVGFNSKSAFYTAFRRETGKTPAAFRKAQQADCGIDPDNTTG</sequence>
<dbReference type="InterPro" id="IPR018060">
    <property type="entry name" value="HTH_AraC"/>
</dbReference>
<keyword evidence="1" id="KW-0805">Transcription regulation</keyword>
<dbReference type="PROSITE" id="PS00041">
    <property type="entry name" value="HTH_ARAC_FAMILY_1"/>
    <property type="match status" value="1"/>
</dbReference>
<dbReference type="InterPro" id="IPR020449">
    <property type="entry name" value="Tscrpt_reg_AraC-type_HTH"/>
</dbReference>
<dbReference type="PRINTS" id="PR00032">
    <property type="entry name" value="HTHARAC"/>
</dbReference>
<keyword evidence="4" id="KW-0472">Membrane</keyword>
<dbReference type="STRING" id="1122214.Mame_01625"/>
<dbReference type="OrthoDB" id="345413at2"/>
<proteinExistence type="predicted"/>
<feature type="transmembrane region" description="Helical" evidence="4">
    <location>
        <begin position="188"/>
        <end position="206"/>
    </location>
</feature>
<keyword evidence="7" id="KW-1185">Reference proteome</keyword>
<dbReference type="InterPro" id="IPR018062">
    <property type="entry name" value="HTH_AraC-typ_CS"/>
</dbReference>
<evidence type="ECO:0000313" key="7">
    <source>
        <dbReference type="Proteomes" id="UP000191135"/>
    </source>
</evidence>
<dbReference type="Gene3D" id="1.10.10.60">
    <property type="entry name" value="Homeodomain-like"/>
    <property type="match status" value="1"/>
</dbReference>
<name>A0A1U9YZW5_9HYPH</name>
<evidence type="ECO:0000256" key="1">
    <source>
        <dbReference type="ARBA" id="ARBA00023015"/>
    </source>
</evidence>
<dbReference type="SMART" id="SM00342">
    <property type="entry name" value="HTH_ARAC"/>
    <property type="match status" value="1"/>
</dbReference>
<dbReference type="RefSeq" id="WP_018067867.1">
    <property type="nucleotide sequence ID" value="NZ_AQWH01000067.1"/>
</dbReference>
<dbReference type="PROSITE" id="PS01124">
    <property type="entry name" value="HTH_ARAC_FAMILY_2"/>
    <property type="match status" value="1"/>
</dbReference>
<protein>
    <submittedName>
        <fullName evidence="6">Melibiose operon regulatory protein</fullName>
    </submittedName>
</protein>
<dbReference type="GO" id="GO:0003700">
    <property type="term" value="F:DNA-binding transcription factor activity"/>
    <property type="evidence" value="ECO:0007669"/>
    <property type="project" value="InterPro"/>
</dbReference>
<keyword evidence="4" id="KW-1133">Transmembrane helix</keyword>
<gene>
    <name evidence="6" type="primary">melR_1</name>
    <name evidence="6" type="ORF">Mame_01625</name>
</gene>
<dbReference type="AlphaFoldDB" id="A0A1U9YZW5"/>
<feature type="transmembrane region" description="Helical" evidence="4">
    <location>
        <begin position="144"/>
        <end position="168"/>
    </location>
</feature>
<dbReference type="InterPro" id="IPR009057">
    <property type="entry name" value="Homeodomain-like_sf"/>
</dbReference>
<feature type="transmembrane region" description="Helical" evidence="4">
    <location>
        <begin position="36"/>
        <end position="54"/>
    </location>
</feature>
<evidence type="ECO:0000256" key="3">
    <source>
        <dbReference type="ARBA" id="ARBA00023163"/>
    </source>
</evidence>
<evidence type="ECO:0000259" key="5">
    <source>
        <dbReference type="PROSITE" id="PS01124"/>
    </source>
</evidence>
<dbReference type="Pfam" id="PF12833">
    <property type="entry name" value="HTH_18"/>
    <property type="match status" value="1"/>
</dbReference>
<dbReference type="KEGG" id="mmed:Mame_01625"/>
<dbReference type="SUPFAM" id="SSF46689">
    <property type="entry name" value="Homeodomain-like"/>
    <property type="match status" value="1"/>
</dbReference>
<evidence type="ECO:0000256" key="4">
    <source>
        <dbReference type="SAM" id="Phobius"/>
    </source>
</evidence>
<accession>A0A1U9YZW5</accession>
<evidence type="ECO:0000313" key="6">
    <source>
        <dbReference type="EMBL" id="AQZ50974.1"/>
    </source>
</evidence>
<dbReference type="PANTHER" id="PTHR43280:SF2">
    <property type="entry name" value="HTH-TYPE TRANSCRIPTIONAL REGULATOR EXSA"/>
    <property type="match status" value="1"/>
</dbReference>
<keyword evidence="3" id="KW-0804">Transcription</keyword>
<feature type="transmembrane region" description="Helical" evidence="4">
    <location>
        <begin position="103"/>
        <end position="124"/>
    </location>
</feature>
<dbReference type="eggNOG" id="COG2169">
    <property type="taxonomic scope" value="Bacteria"/>
</dbReference>
<feature type="transmembrane region" description="Helical" evidence="4">
    <location>
        <begin position="66"/>
        <end position="91"/>
    </location>
</feature>
<feature type="domain" description="HTH araC/xylS-type" evidence="5">
    <location>
        <begin position="281"/>
        <end position="381"/>
    </location>
</feature>